<evidence type="ECO:0000259" key="3">
    <source>
        <dbReference type="Pfam" id="PF06808"/>
    </source>
</evidence>
<comment type="caution">
    <text evidence="4">The sequence shown here is derived from an EMBL/GenBank/DDBJ whole genome shotgun (WGS) entry which is preliminary data.</text>
</comment>
<feature type="transmembrane region" description="Helical" evidence="2">
    <location>
        <begin position="68"/>
        <end position="89"/>
    </location>
</feature>
<keyword evidence="2" id="KW-1133">Transmembrane helix</keyword>
<keyword evidence="2" id="KW-0472">Membrane</keyword>
<evidence type="ECO:0000313" key="4">
    <source>
        <dbReference type="EMBL" id="ROQ00049.1"/>
    </source>
</evidence>
<feature type="transmembrane region" description="Helical" evidence="2">
    <location>
        <begin position="274"/>
        <end position="291"/>
    </location>
</feature>
<feature type="transmembrane region" description="Helical" evidence="2">
    <location>
        <begin position="428"/>
        <end position="452"/>
    </location>
</feature>
<gene>
    <name evidence="4" type="ORF">EDC65_1844</name>
</gene>
<keyword evidence="1" id="KW-0997">Cell inner membrane</keyword>
<organism evidence="4 5">
    <name type="scientific">Stella humosa</name>
    <dbReference type="NCBI Taxonomy" id="94"/>
    <lineage>
        <taxon>Bacteria</taxon>
        <taxon>Pseudomonadati</taxon>
        <taxon>Pseudomonadota</taxon>
        <taxon>Alphaproteobacteria</taxon>
        <taxon>Rhodospirillales</taxon>
        <taxon>Stellaceae</taxon>
        <taxon>Stella</taxon>
    </lineage>
</organism>
<feature type="transmembrane region" description="Helical" evidence="2">
    <location>
        <begin position="338"/>
        <end position="358"/>
    </location>
</feature>
<feature type="transmembrane region" description="Helical" evidence="2">
    <location>
        <begin position="122"/>
        <end position="139"/>
    </location>
</feature>
<feature type="transmembrane region" description="Helical" evidence="2">
    <location>
        <begin position="38"/>
        <end position="56"/>
    </location>
</feature>
<dbReference type="NCBIfam" id="TIGR02123">
    <property type="entry name" value="TRAP_fused"/>
    <property type="match status" value="1"/>
</dbReference>
<accession>A0A3N1M9Y8</accession>
<proteinExistence type="predicted"/>
<dbReference type="EMBL" id="RJKX01000013">
    <property type="protein sequence ID" value="ROQ00049.1"/>
    <property type="molecule type" value="Genomic_DNA"/>
</dbReference>
<keyword evidence="1" id="KW-1003">Cell membrane</keyword>
<dbReference type="PANTHER" id="PTHR43849:SF2">
    <property type="entry name" value="BLL3936 PROTEIN"/>
    <property type="match status" value="1"/>
</dbReference>
<feature type="transmembrane region" description="Helical" evidence="2">
    <location>
        <begin position="549"/>
        <end position="573"/>
    </location>
</feature>
<evidence type="ECO:0000313" key="5">
    <source>
        <dbReference type="Proteomes" id="UP000278222"/>
    </source>
</evidence>
<feature type="transmembrane region" description="Helical" evidence="2">
    <location>
        <begin position="95"/>
        <end position="115"/>
    </location>
</feature>
<dbReference type="InterPro" id="IPR010656">
    <property type="entry name" value="DctM"/>
</dbReference>
<dbReference type="OrthoDB" id="9759894at2"/>
<feature type="domain" description="TRAP C4-dicarboxylate transport system permease DctM subunit" evidence="3">
    <location>
        <begin position="111"/>
        <end position="542"/>
    </location>
</feature>
<feature type="transmembrane region" description="Helical" evidence="2">
    <location>
        <begin position="396"/>
        <end position="422"/>
    </location>
</feature>
<comment type="function">
    <text evidence="1">Part of the tripartite ATP-independent periplasmic (TRAP) transport system.</text>
</comment>
<feature type="transmembrane region" description="Helical" evidence="2">
    <location>
        <begin position="7"/>
        <end position="26"/>
    </location>
</feature>
<evidence type="ECO:0000256" key="2">
    <source>
        <dbReference type="SAM" id="Phobius"/>
    </source>
</evidence>
<feature type="transmembrane region" description="Helical" evidence="2">
    <location>
        <begin position="364"/>
        <end position="384"/>
    </location>
</feature>
<keyword evidence="5" id="KW-1185">Reference proteome</keyword>
<protein>
    <submittedName>
        <fullName evidence="4">TRAP transporter 4TM/12TM fusion protein</fullName>
    </submittedName>
</protein>
<dbReference type="Proteomes" id="UP000278222">
    <property type="component" value="Unassembled WGS sequence"/>
</dbReference>
<dbReference type="RefSeq" id="WP_123689371.1">
    <property type="nucleotide sequence ID" value="NZ_AP019700.1"/>
</dbReference>
<feature type="transmembrane region" description="Helical" evidence="2">
    <location>
        <begin position="519"/>
        <end position="537"/>
    </location>
</feature>
<dbReference type="InterPro" id="IPR011853">
    <property type="entry name" value="TRAP_DctM-Dct_fused"/>
</dbReference>
<keyword evidence="1" id="KW-0813">Transport</keyword>
<dbReference type="PANTHER" id="PTHR43849">
    <property type="entry name" value="BLL3936 PROTEIN"/>
    <property type="match status" value="1"/>
</dbReference>
<feature type="transmembrane region" description="Helical" evidence="2">
    <location>
        <begin position="159"/>
        <end position="190"/>
    </location>
</feature>
<comment type="subcellular location">
    <subcellularLocation>
        <location evidence="1">Cell inner membrane</location>
        <topology evidence="1">Multi-pass membrane protein</topology>
    </subcellularLocation>
</comment>
<evidence type="ECO:0000256" key="1">
    <source>
        <dbReference type="RuleBase" id="RU369079"/>
    </source>
</evidence>
<feature type="transmembrane region" description="Helical" evidence="2">
    <location>
        <begin position="485"/>
        <end position="507"/>
    </location>
</feature>
<dbReference type="GO" id="GO:0022857">
    <property type="term" value="F:transmembrane transporter activity"/>
    <property type="evidence" value="ECO:0007669"/>
    <property type="project" value="UniProtKB-UniRule"/>
</dbReference>
<dbReference type="AlphaFoldDB" id="A0A3N1M9Y8"/>
<reference evidence="4 5" key="1">
    <citation type="submission" date="2018-11" db="EMBL/GenBank/DDBJ databases">
        <title>Genomic Encyclopedia of Type Strains, Phase IV (KMG-IV): sequencing the most valuable type-strain genomes for metagenomic binning, comparative biology and taxonomic classification.</title>
        <authorList>
            <person name="Goeker M."/>
        </authorList>
    </citation>
    <scope>NUCLEOTIDE SEQUENCE [LARGE SCALE GENOMIC DNA]</scope>
    <source>
        <strain evidence="4 5">DSM 5900</strain>
    </source>
</reference>
<dbReference type="GO" id="GO:0005886">
    <property type="term" value="C:plasma membrane"/>
    <property type="evidence" value="ECO:0007669"/>
    <property type="project" value="UniProtKB-SubCell"/>
</dbReference>
<dbReference type="Pfam" id="PF06808">
    <property type="entry name" value="DctM"/>
    <property type="match status" value="1"/>
</dbReference>
<sequence length="631" mass="66002">MIQKRDLVAGLAAIIAAAFSLFHLWSSFGGTLATLQQNYIHLAFALVLVFLTHPAFRPGTRLERARWAVDGPLAALSVVIGVYPVIHFLDIAMRGAGDPTGLEVWLGLAATLIIIEATRRMLGWALPIMAIVALAYAFLGPDLPGIFAHRGFSLERVSATLYLTTSGIAGTPLQVSATYVAIFVIFAAFLDVSGAGKFFIDWSHASLGWMRGGPAKVAIAASALMGTVSGSAVANTVATGTFTIPIMKRSGMSPAFAGAVEATASSGGQIMPPVMGAAAFIMVEILGISYTQVMVAAAIPAVLYFLAVFAMVDFEVAKQGIRGLSRAELPDSWAIFRGGWYLLAPLVVLIYLLVGIEYTPTKSAFFAVLTVVAVSFLGAATRMGPARIWEALRQGGMAILETACVCACAGIVIGILMLTGLALRLSGIMIDLAGGSLILLLLITMVVSVILGMGLPTSAVYVILAILVAPAMIEVGVNPLAAHMFIFYFGVLANVTPPVAIAAYAGAGIAGADPTKTGIIAFRLALAGFILPFMWVYEPALLMQGEPSRIIMACISGVVGILALSAALQSYLFGRQATWWERLLLGAGALCLIKPGWVTDLIGVGLLASAIASRFYFTAAVPRAPTAGTVK</sequence>
<name>A0A3N1M9Y8_9PROT</name>
<feature type="transmembrane region" description="Helical" evidence="2">
    <location>
        <begin position="297"/>
        <end position="317"/>
    </location>
</feature>
<keyword evidence="2" id="KW-0812">Transmembrane</keyword>
<feature type="transmembrane region" description="Helical" evidence="2">
    <location>
        <begin position="459"/>
        <end position="479"/>
    </location>
</feature>